<evidence type="ECO:0000256" key="7">
    <source>
        <dbReference type="ARBA" id="ARBA00048461"/>
    </source>
</evidence>
<comment type="subcellular location">
    <subcellularLocation>
        <location evidence="9">Cytoplasm</location>
    </subcellularLocation>
</comment>
<dbReference type="EC" id="3.1.2.12" evidence="2 9"/>
<accession>A0AAF0ELF7</accession>
<evidence type="ECO:0000256" key="8">
    <source>
        <dbReference type="PIRSR" id="PIRSR614186-1"/>
    </source>
</evidence>
<keyword evidence="5 9" id="KW-0378">Hydrolase</keyword>
<evidence type="ECO:0000256" key="4">
    <source>
        <dbReference type="ARBA" id="ARBA00022487"/>
    </source>
</evidence>
<dbReference type="InterPro" id="IPR029058">
    <property type="entry name" value="AB_hydrolase_fold"/>
</dbReference>
<dbReference type="GO" id="GO:0052689">
    <property type="term" value="F:carboxylic ester hydrolase activity"/>
    <property type="evidence" value="ECO:0007669"/>
    <property type="project" value="UniProtKB-KW"/>
</dbReference>
<feature type="active site" description="Charge relay system" evidence="8">
    <location>
        <position position="230"/>
    </location>
</feature>
<sequence length="273" mass="29613">MSLTVRAQNRVFDGVLTKYAFTSEVLGGLSAAMNVFVPPQAREGTKVPVLYYLSGLTCTEDNAAQKGHLFGAAAKEGLAIVFPDTSPRGANIPGEEDSWDFGTGAGFYVNATREPWSTHYRMYDHVLREIPAVLQKSDVPIDTSCASIMGHSMGGHGALMLYLREQGVYRSASAFAPMSHPTNAKVGKKLIEGYLAGGVEEGKAYDSAELLGQVDASRDLHILVDCGLNDNFYKDNELQPESLTAAAKRSGVEERVQVRLREGYDHSCTLWAS</sequence>
<dbReference type="Gene3D" id="3.40.50.1820">
    <property type="entry name" value="alpha/beta hydrolase"/>
    <property type="match status" value="1"/>
</dbReference>
<evidence type="ECO:0000313" key="10">
    <source>
        <dbReference type="EMBL" id="WFD27934.1"/>
    </source>
</evidence>
<comment type="function">
    <text evidence="9">Serine hydrolase involved in the detoxification of formaldehyde.</text>
</comment>
<dbReference type="InterPro" id="IPR000801">
    <property type="entry name" value="Esterase-like"/>
</dbReference>
<dbReference type="GO" id="GO:0018738">
    <property type="term" value="F:S-formylglutathione hydrolase activity"/>
    <property type="evidence" value="ECO:0007669"/>
    <property type="project" value="UniProtKB-EC"/>
</dbReference>
<feature type="active site" description="Charge relay system" evidence="8">
    <location>
        <position position="152"/>
    </location>
</feature>
<dbReference type="PANTHER" id="PTHR10061">
    <property type="entry name" value="S-FORMYLGLUTATHIONE HYDROLASE"/>
    <property type="match status" value="1"/>
</dbReference>
<organism evidence="10 11">
    <name type="scientific">Malassezia nana</name>
    <dbReference type="NCBI Taxonomy" id="180528"/>
    <lineage>
        <taxon>Eukaryota</taxon>
        <taxon>Fungi</taxon>
        <taxon>Dikarya</taxon>
        <taxon>Basidiomycota</taxon>
        <taxon>Ustilaginomycotina</taxon>
        <taxon>Malasseziomycetes</taxon>
        <taxon>Malasseziales</taxon>
        <taxon>Malasseziaceae</taxon>
        <taxon>Malassezia</taxon>
    </lineage>
</organism>
<evidence type="ECO:0000256" key="2">
    <source>
        <dbReference type="ARBA" id="ARBA00012479"/>
    </source>
</evidence>
<evidence type="ECO:0000256" key="6">
    <source>
        <dbReference type="ARBA" id="ARBA00047591"/>
    </source>
</evidence>
<comment type="similarity">
    <text evidence="1 9">Belongs to the esterase D family.</text>
</comment>
<name>A0AAF0ELF7_9BASI</name>
<comment type="catalytic activity">
    <reaction evidence="7">
        <text>a monoacylglycerol + H2O = glycerol + a fatty acid + H(+)</text>
        <dbReference type="Rhea" id="RHEA:15245"/>
        <dbReference type="ChEBI" id="CHEBI:15377"/>
        <dbReference type="ChEBI" id="CHEBI:15378"/>
        <dbReference type="ChEBI" id="CHEBI:17408"/>
        <dbReference type="ChEBI" id="CHEBI:17754"/>
        <dbReference type="ChEBI" id="CHEBI:28868"/>
    </reaction>
</comment>
<keyword evidence="4 9" id="KW-0719">Serine esterase</keyword>
<dbReference type="NCBIfam" id="TIGR02821">
    <property type="entry name" value="fghA_ester_D"/>
    <property type="match status" value="1"/>
</dbReference>
<dbReference type="GO" id="GO:0046294">
    <property type="term" value="P:formaldehyde catabolic process"/>
    <property type="evidence" value="ECO:0007669"/>
    <property type="project" value="InterPro"/>
</dbReference>
<proteinExistence type="inferred from homology"/>
<evidence type="ECO:0000256" key="5">
    <source>
        <dbReference type="ARBA" id="ARBA00022801"/>
    </source>
</evidence>
<keyword evidence="11" id="KW-1185">Reference proteome</keyword>
<evidence type="ECO:0000256" key="1">
    <source>
        <dbReference type="ARBA" id="ARBA00005622"/>
    </source>
</evidence>
<comment type="catalytic activity">
    <reaction evidence="6">
        <text>a diacylglycerol + H2O = a monoacylglycerol + a fatty acid + H(+)</text>
        <dbReference type="Rhea" id="RHEA:32731"/>
        <dbReference type="ChEBI" id="CHEBI:15377"/>
        <dbReference type="ChEBI" id="CHEBI:15378"/>
        <dbReference type="ChEBI" id="CHEBI:17408"/>
        <dbReference type="ChEBI" id="CHEBI:18035"/>
        <dbReference type="ChEBI" id="CHEBI:28868"/>
    </reaction>
</comment>
<keyword evidence="9" id="KW-0963">Cytoplasm</keyword>
<dbReference type="Proteomes" id="UP001213623">
    <property type="component" value="Chromosome 5"/>
</dbReference>
<reference evidence="10" key="1">
    <citation type="submission" date="2023-03" db="EMBL/GenBank/DDBJ databases">
        <title>Mating type loci evolution in Malassezia.</title>
        <authorList>
            <person name="Coelho M.A."/>
        </authorList>
    </citation>
    <scope>NUCLEOTIDE SEQUENCE</scope>
    <source>
        <strain evidence="10">CBS 9557</strain>
    </source>
</reference>
<dbReference type="GO" id="GO:0005829">
    <property type="term" value="C:cytosol"/>
    <property type="evidence" value="ECO:0007669"/>
    <property type="project" value="TreeGrafter"/>
</dbReference>
<evidence type="ECO:0000256" key="3">
    <source>
        <dbReference type="ARBA" id="ARBA00016774"/>
    </source>
</evidence>
<evidence type="ECO:0000256" key="9">
    <source>
        <dbReference type="RuleBase" id="RU363068"/>
    </source>
</evidence>
<dbReference type="AlphaFoldDB" id="A0AAF0ELF7"/>
<feature type="active site" description="Charge relay system" evidence="8">
    <location>
        <position position="266"/>
    </location>
</feature>
<evidence type="ECO:0000313" key="11">
    <source>
        <dbReference type="Proteomes" id="UP001213623"/>
    </source>
</evidence>
<dbReference type="PANTHER" id="PTHR10061:SF0">
    <property type="entry name" value="S-FORMYLGLUTATHIONE HYDROLASE"/>
    <property type="match status" value="1"/>
</dbReference>
<comment type="catalytic activity">
    <reaction evidence="9">
        <text>S-formylglutathione + H2O = formate + glutathione + H(+)</text>
        <dbReference type="Rhea" id="RHEA:14961"/>
        <dbReference type="ChEBI" id="CHEBI:15377"/>
        <dbReference type="ChEBI" id="CHEBI:15378"/>
        <dbReference type="ChEBI" id="CHEBI:15740"/>
        <dbReference type="ChEBI" id="CHEBI:57688"/>
        <dbReference type="ChEBI" id="CHEBI:57925"/>
        <dbReference type="EC" id="3.1.2.12"/>
    </reaction>
</comment>
<dbReference type="EMBL" id="CP119896">
    <property type="protein sequence ID" value="WFD27934.1"/>
    <property type="molecule type" value="Genomic_DNA"/>
</dbReference>
<protein>
    <recommendedName>
        <fullName evidence="3 9">S-formylglutathione hydrolase</fullName>
        <ecNumber evidence="2 9">3.1.2.12</ecNumber>
    </recommendedName>
</protein>
<gene>
    <name evidence="10" type="ORF">MNAN1_002942</name>
</gene>
<dbReference type="SUPFAM" id="SSF53474">
    <property type="entry name" value="alpha/beta-Hydrolases"/>
    <property type="match status" value="1"/>
</dbReference>
<dbReference type="InterPro" id="IPR014186">
    <property type="entry name" value="S-formylglutathione_hydrol"/>
</dbReference>
<dbReference type="Pfam" id="PF00756">
    <property type="entry name" value="Esterase"/>
    <property type="match status" value="1"/>
</dbReference>